<accession>A0ABX3NX79</accession>
<evidence type="ECO:0000256" key="6">
    <source>
        <dbReference type="ARBA" id="ARBA00022801"/>
    </source>
</evidence>
<dbReference type="Pfam" id="PF01435">
    <property type="entry name" value="Peptidase_M48"/>
    <property type="match status" value="1"/>
</dbReference>
<reference evidence="14 15" key="1">
    <citation type="submission" date="2016-04" db="EMBL/GenBank/DDBJ databases">
        <authorList>
            <person name="Chen L."/>
            <person name="Zhuang W."/>
            <person name="Wang G."/>
        </authorList>
    </citation>
    <scope>NUCLEOTIDE SEQUENCE [LARGE SCALE GENOMIC DNA]</scope>
    <source>
        <strain evidence="15">GR20</strain>
    </source>
</reference>
<keyword evidence="8 12" id="KW-1133">Transmembrane helix</keyword>
<evidence type="ECO:0000259" key="13">
    <source>
        <dbReference type="Pfam" id="PF01435"/>
    </source>
</evidence>
<keyword evidence="10 12" id="KW-0472">Membrane</keyword>
<dbReference type="EMBL" id="LWBO01000012">
    <property type="protein sequence ID" value="OQP48464.1"/>
    <property type="molecule type" value="Genomic_DNA"/>
</dbReference>
<name>A0ABX3NX79_9BACT</name>
<keyword evidence="15" id="KW-1185">Reference proteome</keyword>
<keyword evidence="7" id="KW-0862">Zinc</keyword>
<dbReference type="PANTHER" id="PTHR43221:SF2">
    <property type="entry name" value="PROTEASE HTPX HOMOLOG"/>
    <property type="match status" value="1"/>
</dbReference>
<sequence length="699" mass="79799">MSSQPLFYPASPVNVPATITTPSAAFKKEVSKVMGSVVLFFVVYLLLIFLSVLLAIACVYVGIYMIIALPRLMTIMLGIGLIGLGVMVFVFLIKFMFSVSRYDRSGIVEIKEEDHPKLFAFLKQLSQETQTRFPKRVYLSPEVNACVFYDSSFLSMFFPVKKNLQIGLGLVNAVNLSEFKAIIAHEFGHFSQRSMKLGSFVYNVNRVIYNMLYENTGYSRSLNNFASASNYFALFAGLTVRVVMGIQWVLQKMYALVNRNYMSLSREMEFHADAMAASVSGSANCISALRRIELAGSSYSAVIQKCGELYKEKQVTSNLYPNQQTMTRQIAVNYKLLLQNNLPVVNESFLENLQLNRVNYKDQWASHPALTEREAHLTKLGVQADSCDDSAWILFNKPEQWQQQLTLKVYHGVELPQDIQSLDAMAFDGLILQDAETYSLPEVYNNFYEKRQITILDVEALSAQPETECDPANLFSAHHAGLHKRIRAAEADLEVVKAIDEKMIAVKSFDFDGEKYSRNQAAEVLSMLQKDLDALKQQLETADKQVYSFMYSRALQISVAKAMAIKNGYIEHFDLRKQADKYFEHVQGMLQGLEPVYQGGLTLEEAQEIIKRLKNEEPLLKVYLKTWMESGAFDHSHTFKGRVQQFINSSYTYFSDREFFNNELNELQQVSTESWGDINEHIFRKFKNLLQAQQVYLMH</sequence>
<feature type="transmembrane region" description="Helical" evidence="12">
    <location>
        <begin position="73"/>
        <end position="97"/>
    </location>
</feature>
<evidence type="ECO:0000313" key="14">
    <source>
        <dbReference type="EMBL" id="OQP48464.1"/>
    </source>
</evidence>
<keyword evidence="5" id="KW-0479">Metal-binding</keyword>
<keyword evidence="6" id="KW-0378">Hydrolase</keyword>
<feature type="transmembrane region" description="Helical" evidence="12">
    <location>
        <begin position="230"/>
        <end position="250"/>
    </location>
</feature>
<evidence type="ECO:0000256" key="5">
    <source>
        <dbReference type="ARBA" id="ARBA00022723"/>
    </source>
</evidence>
<keyword evidence="3" id="KW-0645">Protease</keyword>
<evidence type="ECO:0000256" key="4">
    <source>
        <dbReference type="ARBA" id="ARBA00022692"/>
    </source>
</evidence>
<evidence type="ECO:0000256" key="12">
    <source>
        <dbReference type="SAM" id="Phobius"/>
    </source>
</evidence>
<feature type="domain" description="Peptidase M48" evidence="13">
    <location>
        <begin position="167"/>
        <end position="379"/>
    </location>
</feature>
<dbReference type="RefSeq" id="WP_014221668.1">
    <property type="nucleotide sequence ID" value="NZ_LWBO01000012.1"/>
</dbReference>
<dbReference type="InterPro" id="IPR001915">
    <property type="entry name" value="Peptidase_M48"/>
</dbReference>
<evidence type="ECO:0000256" key="7">
    <source>
        <dbReference type="ARBA" id="ARBA00022833"/>
    </source>
</evidence>
<comment type="cofactor">
    <cofactor evidence="1">
        <name>Zn(2+)</name>
        <dbReference type="ChEBI" id="CHEBI:29105"/>
    </cofactor>
</comment>
<evidence type="ECO:0000256" key="1">
    <source>
        <dbReference type="ARBA" id="ARBA00001947"/>
    </source>
</evidence>
<evidence type="ECO:0000313" key="15">
    <source>
        <dbReference type="Proteomes" id="UP000192277"/>
    </source>
</evidence>
<evidence type="ECO:0000256" key="10">
    <source>
        <dbReference type="ARBA" id="ARBA00023136"/>
    </source>
</evidence>
<dbReference type="InterPro" id="IPR050083">
    <property type="entry name" value="HtpX_protease"/>
</dbReference>
<evidence type="ECO:0000256" key="9">
    <source>
        <dbReference type="ARBA" id="ARBA00023049"/>
    </source>
</evidence>
<organism evidence="14 15">
    <name type="scientific">Niastella koreensis</name>
    <dbReference type="NCBI Taxonomy" id="354356"/>
    <lineage>
        <taxon>Bacteria</taxon>
        <taxon>Pseudomonadati</taxon>
        <taxon>Bacteroidota</taxon>
        <taxon>Chitinophagia</taxon>
        <taxon>Chitinophagales</taxon>
        <taxon>Chitinophagaceae</taxon>
        <taxon>Niastella</taxon>
    </lineage>
</organism>
<proteinExistence type="predicted"/>
<evidence type="ECO:0000256" key="2">
    <source>
        <dbReference type="ARBA" id="ARBA00022475"/>
    </source>
</evidence>
<dbReference type="PANTHER" id="PTHR43221">
    <property type="entry name" value="PROTEASE HTPX"/>
    <property type="match status" value="1"/>
</dbReference>
<keyword evidence="9" id="KW-0482">Metalloprotease</keyword>
<evidence type="ECO:0000256" key="8">
    <source>
        <dbReference type="ARBA" id="ARBA00022989"/>
    </source>
</evidence>
<evidence type="ECO:0000256" key="3">
    <source>
        <dbReference type="ARBA" id="ARBA00022670"/>
    </source>
</evidence>
<dbReference type="CDD" id="cd07328">
    <property type="entry name" value="M48_Ste24p_like"/>
    <property type="match status" value="1"/>
</dbReference>
<gene>
    <name evidence="14" type="ORF">A4D02_07060</name>
</gene>
<feature type="transmembrane region" description="Helical" evidence="12">
    <location>
        <begin position="37"/>
        <end position="67"/>
    </location>
</feature>
<keyword evidence="4 12" id="KW-0812">Transmembrane</keyword>
<protein>
    <recommendedName>
        <fullName evidence="13">Peptidase M48 domain-containing protein</fullName>
    </recommendedName>
</protein>
<keyword evidence="11" id="KW-0175">Coiled coil</keyword>
<keyword evidence="2" id="KW-1003">Cell membrane</keyword>
<evidence type="ECO:0000256" key="11">
    <source>
        <dbReference type="SAM" id="Coils"/>
    </source>
</evidence>
<feature type="coiled-coil region" evidence="11">
    <location>
        <begin position="518"/>
        <end position="545"/>
    </location>
</feature>
<dbReference type="Gene3D" id="3.30.2010.10">
    <property type="entry name" value="Metalloproteases ('zincins'), catalytic domain"/>
    <property type="match status" value="1"/>
</dbReference>
<comment type="caution">
    <text evidence="14">The sequence shown here is derived from an EMBL/GenBank/DDBJ whole genome shotgun (WGS) entry which is preliminary data.</text>
</comment>
<dbReference type="Proteomes" id="UP000192277">
    <property type="component" value="Unassembled WGS sequence"/>
</dbReference>